<dbReference type="InterPro" id="IPR013762">
    <property type="entry name" value="Integrase-like_cat_sf"/>
</dbReference>
<dbReference type="EMBL" id="JBHTOF010000064">
    <property type="protein sequence ID" value="MFD1465612.1"/>
    <property type="molecule type" value="Genomic_DNA"/>
</dbReference>
<reference evidence="3" key="1">
    <citation type="journal article" date="2019" name="Int. J. Syst. Evol. Microbiol.">
        <title>The Global Catalogue of Microorganisms (GCM) 10K type strain sequencing project: providing services to taxonomists for standard genome sequencing and annotation.</title>
        <authorList>
            <consortium name="The Broad Institute Genomics Platform"/>
            <consortium name="The Broad Institute Genome Sequencing Center for Infectious Disease"/>
            <person name="Wu L."/>
            <person name="Ma J."/>
        </authorList>
    </citation>
    <scope>NUCLEOTIDE SEQUENCE [LARGE SCALE GENOMIC DNA]</scope>
    <source>
        <strain evidence="3">CCM 8951</strain>
    </source>
</reference>
<evidence type="ECO:0000256" key="1">
    <source>
        <dbReference type="ARBA" id="ARBA00023172"/>
    </source>
</evidence>
<name>A0ABW4DNK3_9LACO</name>
<protein>
    <submittedName>
        <fullName evidence="2">Tyrosine-type recombinase/integrase</fullName>
    </submittedName>
</protein>
<keyword evidence="3" id="KW-1185">Reference proteome</keyword>
<proteinExistence type="predicted"/>
<gene>
    <name evidence="2" type="ORF">ACFQ4L_05900</name>
</gene>
<organism evidence="2 3">
    <name type="scientific">Lapidilactobacillus mulanensis</name>
    <dbReference type="NCBI Taxonomy" id="2485999"/>
    <lineage>
        <taxon>Bacteria</taxon>
        <taxon>Bacillati</taxon>
        <taxon>Bacillota</taxon>
        <taxon>Bacilli</taxon>
        <taxon>Lactobacillales</taxon>
        <taxon>Lactobacillaceae</taxon>
        <taxon>Lapidilactobacillus</taxon>
    </lineage>
</organism>
<evidence type="ECO:0000313" key="3">
    <source>
        <dbReference type="Proteomes" id="UP001597244"/>
    </source>
</evidence>
<dbReference type="SUPFAM" id="SSF56349">
    <property type="entry name" value="DNA breaking-rejoining enzymes"/>
    <property type="match status" value="1"/>
</dbReference>
<accession>A0ABW4DNK3</accession>
<comment type="caution">
    <text evidence="2">The sequence shown here is derived from an EMBL/GenBank/DDBJ whole genome shotgun (WGS) entry which is preliminary data.</text>
</comment>
<dbReference type="InterPro" id="IPR011010">
    <property type="entry name" value="DNA_brk_join_enz"/>
</dbReference>
<dbReference type="Gene3D" id="1.10.443.10">
    <property type="entry name" value="Intergrase catalytic core"/>
    <property type="match status" value="1"/>
</dbReference>
<dbReference type="Proteomes" id="UP001597244">
    <property type="component" value="Unassembled WGS sequence"/>
</dbReference>
<dbReference type="RefSeq" id="WP_125578912.1">
    <property type="nucleotide sequence ID" value="NZ_RHOW01000076.1"/>
</dbReference>
<evidence type="ECO:0000313" key="2">
    <source>
        <dbReference type="EMBL" id="MFD1465612.1"/>
    </source>
</evidence>
<keyword evidence="1" id="KW-0233">DNA recombination</keyword>
<sequence>MVEKRTRKIEYLNIAELKSVISEILKSCNPYFTSKYVILTALLTGMGPGKIGGLTWDDINFIFNTISINQSWNVAKKDFKPLKTKASKELLKSTIGCSTSSVSFPTKIA</sequence>